<reference evidence="2 3" key="1">
    <citation type="submission" date="2019-02" db="EMBL/GenBank/DDBJ databases">
        <title>Sequencing the genomes of 1000 actinobacteria strains.</title>
        <authorList>
            <person name="Klenk H.-P."/>
        </authorList>
    </citation>
    <scope>NUCLEOTIDE SEQUENCE [LARGE SCALE GENOMIC DNA]</scope>
    <source>
        <strain evidence="2 3">DSM 18319</strain>
    </source>
</reference>
<protein>
    <submittedName>
        <fullName evidence="2">PDDEXK-like uncharacterized protein DUF3799</fullName>
    </submittedName>
</protein>
<dbReference type="Pfam" id="PF12684">
    <property type="entry name" value="DUF3799"/>
    <property type="match status" value="1"/>
</dbReference>
<sequence>MSEPRLILDMPEAEYHAHPALSSTGAKTLIKDTPALFKYQILDGNRTDKKAFDVGHAIHAKVLGIGMGVVEIPEEVLSKSGSTGTDAARKFITDSRAQGLIPLKRAELEQVNASAEAVLAHKFAGPLFESDGISEATAFAHDDEFDIDLRARFDRISGNAMIDLKSAADASPRGFGKSVATYRYDIQQEFYREVHARATGERFERFFFVAVETSRLHSIGVGVYELDFEYELRAIRDVREAKTRYKHGLTTGEWPAYSNDVVTLEAPFWLRDYDMNETEYEQ</sequence>
<evidence type="ECO:0000259" key="1">
    <source>
        <dbReference type="Pfam" id="PF12684"/>
    </source>
</evidence>
<feature type="domain" description="Putative exodeoxyribonuclease 8 PDDEXK-like" evidence="1">
    <location>
        <begin position="46"/>
        <end position="260"/>
    </location>
</feature>
<name>A0A4Q8AK80_9MICO</name>
<dbReference type="Gene3D" id="3.90.320.10">
    <property type="match status" value="1"/>
</dbReference>
<gene>
    <name evidence="2" type="ORF">EV379_1218</name>
</gene>
<proteinExistence type="predicted"/>
<dbReference type="InterPro" id="IPR024432">
    <property type="entry name" value="Put_RecE_PDDEXK-like_dom"/>
</dbReference>
<keyword evidence="3" id="KW-1185">Reference proteome</keyword>
<dbReference type="Proteomes" id="UP000291483">
    <property type="component" value="Unassembled WGS sequence"/>
</dbReference>
<evidence type="ECO:0000313" key="2">
    <source>
        <dbReference type="EMBL" id="RZU64907.1"/>
    </source>
</evidence>
<dbReference type="EMBL" id="SHLC01000001">
    <property type="protein sequence ID" value="RZU64907.1"/>
    <property type="molecule type" value="Genomic_DNA"/>
</dbReference>
<accession>A0A4Q8AK80</accession>
<organism evidence="2 3">
    <name type="scientific">Microterricola gilva</name>
    <dbReference type="NCBI Taxonomy" id="393267"/>
    <lineage>
        <taxon>Bacteria</taxon>
        <taxon>Bacillati</taxon>
        <taxon>Actinomycetota</taxon>
        <taxon>Actinomycetes</taxon>
        <taxon>Micrococcales</taxon>
        <taxon>Microbacteriaceae</taxon>
        <taxon>Microterricola</taxon>
    </lineage>
</organism>
<dbReference type="InterPro" id="IPR011604">
    <property type="entry name" value="PDDEXK-like_dom_sf"/>
</dbReference>
<dbReference type="AlphaFoldDB" id="A0A4Q8AK80"/>
<evidence type="ECO:0000313" key="3">
    <source>
        <dbReference type="Proteomes" id="UP000291483"/>
    </source>
</evidence>
<dbReference type="RefSeq" id="WP_165397303.1">
    <property type="nucleotide sequence ID" value="NZ_SHLC01000001.1"/>
</dbReference>
<comment type="caution">
    <text evidence="2">The sequence shown here is derived from an EMBL/GenBank/DDBJ whole genome shotgun (WGS) entry which is preliminary data.</text>
</comment>